<dbReference type="EMBL" id="JAANQT010009438">
    <property type="protein sequence ID" value="KAG1277256.1"/>
    <property type="molecule type" value="Genomic_DNA"/>
</dbReference>
<gene>
    <name evidence="1" type="ORF">G6F64_014734</name>
</gene>
<dbReference type="AlphaFoldDB" id="A0A9P7BIN8"/>
<sequence>MAELPLRPAVPALPRPRVRAAVVAPSNARRAAVRPPDSGHHAFAAAPRAPVTAGARPGCCARAAGRRATTRWSRY</sequence>
<evidence type="ECO:0000313" key="1">
    <source>
        <dbReference type="EMBL" id="KAG1277256.1"/>
    </source>
</evidence>
<accession>A0A9P7BIN8</accession>
<protein>
    <submittedName>
        <fullName evidence="1">Uncharacterized protein</fullName>
    </submittedName>
</protein>
<organism evidence="1 2">
    <name type="scientific">Rhizopus oryzae</name>
    <name type="common">Mucormycosis agent</name>
    <name type="synonym">Rhizopus arrhizus var. delemar</name>
    <dbReference type="NCBI Taxonomy" id="64495"/>
    <lineage>
        <taxon>Eukaryota</taxon>
        <taxon>Fungi</taxon>
        <taxon>Fungi incertae sedis</taxon>
        <taxon>Mucoromycota</taxon>
        <taxon>Mucoromycotina</taxon>
        <taxon>Mucoromycetes</taxon>
        <taxon>Mucorales</taxon>
        <taxon>Mucorineae</taxon>
        <taxon>Rhizopodaceae</taxon>
        <taxon>Rhizopus</taxon>
    </lineage>
</organism>
<evidence type="ECO:0000313" key="2">
    <source>
        <dbReference type="Proteomes" id="UP000716291"/>
    </source>
</evidence>
<proteinExistence type="predicted"/>
<name>A0A9P7BIN8_RHIOR</name>
<comment type="caution">
    <text evidence="1">The sequence shown here is derived from an EMBL/GenBank/DDBJ whole genome shotgun (WGS) entry which is preliminary data.</text>
</comment>
<reference evidence="1" key="1">
    <citation type="journal article" date="2020" name="Microb. Genom.">
        <title>Genetic diversity of clinical and environmental Mucorales isolates obtained from an investigation of mucormycosis cases among solid organ transplant recipients.</title>
        <authorList>
            <person name="Nguyen M.H."/>
            <person name="Kaul D."/>
            <person name="Muto C."/>
            <person name="Cheng S.J."/>
            <person name="Richter R.A."/>
            <person name="Bruno V.M."/>
            <person name="Liu G."/>
            <person name="Beyhan S."/>
            <person name="Sundermann A.J."/>
            <person name="Mounaud S."/>
            <person name="Pasculle A.W."/>
            <person name="Nierman W.C."/>
            <person name="Driscoll E."/>
            <person name="Cumbie R."/>
            <person name="Clancy C.J."/>
            <person name="Dupont C.L."/>
        </authorList>
    </citation>
    <scope>NUCLEOTIDE SEQUENCE</scope>
    <source>
        <strain evidence="1">GL11</strain>
    </source>
</reference>
<keyword evidence="2" id="KW-1185">Reference proteome</keyword>
<dbReference type="Proteomes" id="UP000716291">
    <property type="component" value="Unassembled WGS sequence"/>
</dbReference>